<name>A0A4Y8RUQ7_9HYPH</name>
<dbReference type="Proteomes" id="UP000298179">
    <property type="component" value="Unassembled WGS sequence"/>
</dbReference>
<dbReference type="OrthoDB" id="9779872at2"/>
<keyword evidence="6" id="KW-1185">Reference proteome</keyword>
<evidence type="ECO:0000256" key="2">
    <source>
        <dbReference type="ARBA" id="ARBA00022741"/>
    </source>
</evidence>
<dbReference type="InterPro" id="IPR027417">
    <property type="entry name" value="P-loop_NTPase"/>
</dbReference>
<dbReference type="CDD" id="cd03219">
    <property type="entry name" value="ABC_Mj1267_LivG_branched"/>
    <property type="match status" value="1"/>
</dbReference>
<dbReference type="GO" id="GO:0016887">
    <property type="term" value="F:ATP hydrolysis activity"/>
    <property type="evidence" value="ECO:0007669"/>
    <property type="project" value="InterPro"/>
</dbReference>
<proteinExistence type="predicted"/>
<comment type="caution">
    <text evidence="5">The sequence shown here is derived from an EMBL/GenBank/DDBJ whole genome shotgun (WGS) entry which is preliminary data.</text>
</comment>
<dbReference type="SUPFAM" id="SSF52540">
    <property type="entry name" value="P-loop containing nucleoside triphosphate hydrolases"/>
    <property type="match status" value="1"/>
</dbReference>
<dbReference type="Gene3D" id="3.40.50.300">
    <property type="entry name" value="P-loop containing nucleotide triphosphate hydrolases"/>
    <property type="match status" value="1"/>
</dbReference>
<evidence type="ECO:0000259" key="4">
    <source>
        <dbReference type="PROSITE" id="PS50893"/>
    </source>
</evidence>
<dbReference type="InterPro" id="IPR051120">
    <property type="entry name" value="ABC_AA/LPS_Transport"/>
</dbReference>
<evidence type="ECO:0000256" key="1">
    <source>
        <dbReference type="ARBA" id="ARBA00022448"/>
    </source>
</evidence>
<dbReference type="PROSITE" id="PS50893">
    <property type="entry name" value="ABC_TRANSPORTER_2"/>
    <property type="match status" value="1"/>
</dbReference>
<dbReference type="InterPro" id="IPR003593">
    <property type="entry name" value="AAA+_ATPase"/>
</dbReference>
<organism evidence="5 6">
    <name type="scientific">Jiella endophytica</name>
    <dbReference type="NCBI Taxonomy" id="2558362"/>
    <lineage>
        <taxon>Bacteria</taxon>
        <taxon>Pseudomonadati</taxon>
        <taxon>Pseudomonadota</taxon>
        <taxon>Alphaproteobacteria</taxon>
        <taxon>Hyphomicrobiales</taxon>
        <taxon>Aurantimonadaceae</taxon>
        <taxon>Jiella</taxon>
    </lineage>
</organism>
<reference evidence="5 6" key="1">
    <citation type="submission" date="2019-03" db="EMBL/GenBank/DDBJ databases">
        <title>Jiella endophytica sp. nov., a novel endophytic bacterium isolated from root of Ficus microcarpa Linn. f.</title>
        <authorList>
            <person name="Tuo L."/>
        </authorList>
    </citation>
    <scope>NUCLEOTIDE SEQUENCE [LARGE SCALE GENOMIC DNA]</scope>
    <source>
        <strain evidence="5 6">CBS5Q-3</strain>
    </source>
</reference>
<dbReference type="GO" id="GO:0005886">
    <property type="term" value="C:plasma membrane"/>
    <property type="evidence" value="ECO:0007669"/>
    <property type="project" value="TreeGrafter"/>
</dbReference>
<keyword evidence="3 5" id="KW-0067">ATP-binding</keyword>
<dbReference type="EMBL" id="SOZD01000001">
    <property type="protein sequence ID" value="TFF27683.1"/>
    <property type="molecule type" value="Genomic_DNA"/>
</dbReference>
<dbReference type="AlphaFoldDB" id="A0A4Y8RUQ7"/>
<dbReference type="GO" id="GO:0005524">
    <property type="term" value="F:ATP binding"/>
    <property type="evidence" value="ECO:0007669"/>
    <property type="project" value="UniProtKB-KW"/>
</dbReference>
<dbReference type="SMART" id="SM00382">
    <property type="entry name" value="AAA"/>
    <property type="match status" value="1"/>
</dbReference>
<feature type="domain" description="ABC transporter" evidence="4">
    <location>
        <begin position="6"/>
        <end position="250"/>
    </location>
</feature>
<dbReference type="InterPro" id="IPR003439">
    <property type="entry name" value="ABC_transporter-like_ATP-bd"/>
</dbReference>
<keyword evidence="1" id="KW-0813">Transport</keyword>
<dbReference type="Pfam" id="PF00005">
    <property type="entry name" value="ABC_tran"/>
    <property type="match status" value="1"/>
</dbReference>
<evidence type="ECO:0000256" key="3">
    <source>
        <dbReference type="ARBA" id="ARBA00022840"/>
    </source>
</evidence>
<dbReference type="PANTHER" id="PTHR45772">
    <property type="entry name" value="CONSERVED COMPONENT OF ABC TRANSPORTER FOR NATURAL AMINO ACIDS-RELATED"/>
    <property type="match status" value="1"/>
</dbReference>
<dbReference type="RefSeq" id="WP_134760522.1">
    <property type="nucleotide sequence ID" value="NZ_SOZD01000001.1"/>
</dbReference>
<evidence type="ECO:0000313" key="6">
    <source>
        <dbReference type="Proteomes" id="UP000298179"/>
    </source>
</evidence>
<gene>
    <name evidence="5" type="ORF">E3C22_04300</name>
</gene>
<sequence>MTAPILSLDGVSKSFGGLDVISNVGFDVAAGGRTALIGPNGAGKTTLFNLIFGVYRQDSGAIRLEGRDISTVPSRRRIGLGMARSFQNIRLMPHLSVIENIMLGQQARANGLGAMLTPLSLFGRTKWRVEAEALLASMGLGTYPCEVVATLPYGIRKKIEVVRALAASPKLLLLDEPAAGLNPSETANLRDFLVEIADGGVTLLVVEHDMGFVRSLCDHAVVLNFGRKIYDGPTARVQDDPDVLEAYLGPRHAPAAAGEGAHAA</sequence>
<keyword evidence="2" id="KW-0547">Nucleotide-binding</keyword>
<accession>A0A4Y8RUQ7</accession>
<protein>
    <submittedName>
        <fullName evidence="5">ABC transporter ATP-binding protein</fullName>
    </submittedName>
</protein>
<evidence type="ECO:0000313" key="5">
    <source>
        <dbReference type="EMBL" id="TFF27683.1"/>
    </source>
</evidence>